<comment type="PTM">
    <text evidence="7">Binds 1 heme group per subunit.</text>
</comment>
<feature type="chain" id="PRO_5032799993" evidence="8">
    <location>
        <begin position="27"/>
        <end position="153"/>
    </location>
</feature>
<keyword evidence="5 6" id="KW-0408">Iron</keyword>
<evidence type="ECO:0000256" key="3">
    <source>
        <dbReference type="ARBA" id="ARBA00022723"/>
    </source>
</evidence>
<dbReference type="AlphaFoldDB" id="A0A840RLG5"/>
<keyword evidence="10" id="KW-1185">Reference proteome</keyword>
<feature type="binding site" description="covalent" evidence="7">
    <location>
        <position position="146"/>
    </location>
    <ligand>
        <name>heme c</name>
        <dbReference type="ChEBI" id="CHEBI:61717"/>
    </ligand>
</feature>
<evidence type="ECO:0000256" key="4">
    <source>
        <dbReference type="ARBA" id="ARBA00022982"/>
    </source>
</evidence>
<dbReference type="Gene3D" id="1.20.120.10">
    <property type="entry name" value="Cytochrome c/b562"/>
    <property type="match status" value="1"/>
</dbReference>
<evidence type="ECO:0000256" key="1">
    <source>
        <dbReference type="ARBA" id="ARBA00022448"/>
    </source>
</evidence>
<keyword evidence="2 7" id="KW-0349">Heme</keyword>
<dbReference type="PIRSF" id="PIRSF000027">
    <property type="entry name" value="Cytc_c_prime"/>
    <property type="match status" value="1"/>
</dbReference>
<name>A0A840RLG5_9NEIS</name>
<dbReference type="GO" id="GO:0009055">
    <property type="term" value="F:electron transfer activity"/>
    <property type="evidence" value="ECO:0007669"/>
    <property type="project" value="InterPro"/>
</dbReference>
<reference evidence="9 10" key="1">
    <citation type="submission" date="2020-08" db="EMBL/GenBank/DDBJ databases">
        <title>Genomic Encyclopedia of Type Strains, Phase IV (KMG-IV): sequencing the most valuable type-strain genomes for metagenomic binning, comparative biology and taxonomic classification.</title>
        <authorList>
            <person name="Goeker M."/>
        </authorList>
    </citation>
    <scope>NUCLEOTIDE SEQUENCE [LARGE SCALE GENOMIC DNA]</scope>
    <source>
        <strain evidence="9 10">DSM 18233</strain>
    </source>
</reference>
<dbReference type="InterPro" id="IPR012127">
    <property type="entry name" value="Cyt_c_prime"/>
</dbReference>
<gene>
    <name evidence="9" type="ORF">HNQ50_004201</name>
</gene>
<dbReference type="SUPFAM" id="SSF47175">
    <property type="entry name" value="Cytochromes"/>
    <property type="match status" value="1"/>
</dbReference>
<accession>A0A840RLG5</accession>
<keyword evidence="1" id="KW-0813">Transport</keyword>
<proteinExistence type="predicted"/>
<dbReference type="RefSeq" id="WP_184103085.1">
    <property type="nucleotide sequence ID" value="NZ_JACHHN010000011.1"/>
</dbReference>
<protein>
    <submittedName>
        <fullName evidence="9">Cytochrome c556</fullName>
    </submittedName>
</protein>
<keyword evidence="4" id="KW-0249">Electron transport</keyword>
<evidence type="ECO:0000256" key="6">
    <source>
        <dbReference type="PIRSR" id="PIRSR000027-1"/>
    </source>
</evidence>
<feature type="binding site" description="axial binding residue" evidence="6">
    <location>
        <position position="147"/>
    </location>
    <ligand>
        <name>heme c</name>
        <dbReference type="ChEBI" id="CHEBI:61717"/>
    </ligand>
    <ligandPart>
        <name>Fe</name>
        <dbReference type="ChEBI" id="CHEBI:18248"/>
    </ligandPart>
</feature>
<dbReference type="Proteomes" id="UP000543030">
    <property type="component" value="Unassembled WGS sequence"/>
</dbReference>
<organism evidence="9 10">
    <name type="scientific">Silvimonas terrae</name>
    <dbReference type="NCBI Taxonomy" id="300266"/>
    <lineage>
        <taxon>Bacteria</taxon>
        <taxon>Pseudomonadati</taxon>
        <taxon>Pseudomonadota</taxon>
        <taxon>Betaproteobacteria</taxon>
        <taxon>Neisseriales</taxon>
        <taxon>Chitinibacteraceae</taxon>
        <taxon>Silvimonas</taxon>
    </lineage>
</organism>
<feature type="signal peptide" evidence="8">
    <location>
        <begin position="1"/>
        <end position="26"/>
    </location>
</feature>
<evidence type="ECO:0000256" key="2">
    <source>
        <dbReference type="ARBA" id="ARBA00022617"/>
    </source>
</evidence>
<evidence type="ECO:0000256" key="7">
    <source>
        <dbReference type="PIRSR" id="PIRSR000027-2"/>
    </source>
</evidence>
<dbReference type="PROSITE" id="PS51257">
    <property type="entry name" value="PROKAR_LIPOPROTEIN"/>
    <property type="match status" value="1"/>
</dbReference>
<dbReference type="GO" id="GO:0005506">
    <property type="term" value="F:iron ion binding"/>
    <property type="evidence" value="ECO:0007669"/>
    <property type="project" value="InterPro"/>
</dbReference>
<keyword evidence="8" id="KW-0732">Signal</keyword>
<evidence type="ECO:0000313" key="10">
    <source>
        <dbReference type="Proteomes" id="UP000543030"/>
    </source>
</evidence>
<comment type="caution">
    <text evidence="9">The sequence shown here is derived from an EMBL/GenBank/DDBJ whole genome shotgun (WGS) entry which is preliminary data.</text>
</comment>
<sequence>MNLFKPARLLPCALALILLMSACSHEDPNSPVYKRKQVFKEMLRTSQSMRDMLKGAKTWDAKTFAANADKLQQLASQPWPYFVAPDQNDHSKTDAKAAIWTHPQDFHAAQDKLRDNVTQLKDVAATGDADKIRPRFSAMEESCTACHKAFREF</sequence>
<feature type="binding site" description="covalent" evidence="7">
    <location>
        <position position="143"/>
    </location>
    <ligand>
        <name>heme c</name>
        <dbReference type="ChEBI" id="CHEBI:61717"/>
    </ligand>
</feature>
<dbReference type="Pfam" id="PF01322">
    <property type="entry name" value="Cytochrom_C_2"/>
    <property type="match status" value="1"/>
</dbReference>
<dbReference type="GO" id="GO:0020037">
    <property type="term" value="F:heme binding"/>
    <property type="evidence" value="ECO:0007669"/>
    <property type="project" value="InterPro"/>
</dbReference>
<evidence type="ECO:0000256" key="8">
    <source>
        <dbReference type="SAM" id="SignalP"/>
    </source>
</evidence>
<dbReference type="PROSITE" id="PS51009">
    <property type="entry name" value="CYTCII"/>
    <property type="match status" value="1"/>
</dbReference>
<dbReference type="InterPro" id="IPR002321">
    <property type="entry name" value="Cyt_c_II"/>
</dbReference>
<dbReference type="GO" id="GO:0042597">
    <property type="term" value="C:periplasmic space"/>
    <property type="evidence" value="ECO:0007669"/>
    <property type="project" value="InterPro"/>
</dbReference>
<dbReference type="InterPro" id="IPR010980">
    <property type="entry name" value="Cyt_c/b562"/>
</dbReference>
<dbReference type="EMBL" id="JACHHN010000011">
    <property type="protein sequence ID" value="MBB5193444.1"/>
    <property type="molecule type" value="Genomic_DNA"/>
</dbReference>
<dbReference type="GO" id="GO:0022900">
    <property type="term" value="P:electron transport chain"/>
    <property type="evidence" value="ECO:0007669"/>
    <property type="project" value="InterPro"/>
</dbReference>
<keyword evidence="3 6" id="KW-0479">Metal-binding</keyword>
<evidence type="ECO:0000256" key="5">
    <source>
        <dbReference type="ARBA" id="ARBA00023004"/>
    </source>
</evidence>
<evidence type="ECO:0000313" key="9">
    <source>
        <dbReference type="EMBL" id="MBB5193444.1"/>
    </source>
</evidence>